<gene>
    <name evidence="2" type="ORF">S06H3_20278</name>
</gene>
<protein>
    <submittedName>
        <fullName evidence="2">Uncharacterized protein</fullName>
    </submittedName>
</protein>
<organism evidence="2">
    <name type="scientific">marine sediment metagenome</name>
    <dbReference type="NCBI Taxonomy" id="412755"/>
    <lineage>
        <taxon>unclassified sequences</taxon>
        <taxon>metagenomes</taxon>
        <taxon>ecological metagenomes</taxon>
    </lineage>
</organism>
<reference evidence="2" key="1">
    <citation type="journal article" date="2014" name="Front. Microbiol.">
        <title>High frequency of phylogenetically diverse reductive dehalogenase-homologous genes in deep subseafloor sedimentary metagenomes.</title>
        <authorList>
            <person name="Kawai M."/>
            <person name="Futagami T."/>
            <person name="Toyoda A."/>
            <person name="Takaki Y."/>
            <person name="Nishi S."/>
            <person name="Hori S."/>
            <person name="Arai W."/>
            <person name="Tsubouchi T."/>
            <person name="Morono Y."/>
            <person name="Uchiyama I."/>
            <person name="Ito T."/>
            <person name="Fujiyama A."/>
            <person name="Inagaki F."/>
            <person name="Takami H."/>
        </authorList>
    </citation>
    <scope>NUCLEOTIDE SEQUENCE</scope>
    <source>
        <strain evidence="2">Expedition CK06-06</strain>
    </source>
</reference>
<feature type="non-terminal residue" evidence="2">
    <location>
        <position position="1"/>
    </location>
</feature>
<name>X1M494_9ZZZZ</name>
<accession>X1M494</accession>
<proteinExistence type="predicted"/>
<dbReference type="AlphaFoldDB" id="X1M494"/>
<sequence>PKVYGKDVKLSDYRYEMDAKPMVQWVDENRDHEGEDPTKLFGKTPKVPWIRFIAGDFDKKIGGHPAIWNPKKMRWEIELAFVDSAGDPADEDGVPYDYGYEPGVVGYMPPEEIEAVIPPEEKMIPPEEVPVIEPPIEVPDRELLLLKAEIKRLKQEARLEKAKALAARERTALIKELREIGYTKAEIKAELAVSTLCCKSLFVVCKL</sequence>
<evidence type="ECO:0000313" key="2">
    <source>
        <dbReference type="EMBL" id="GAI12906.1"/>
    </source>
</evidence>
<keyword evidence="1" id="KW-0175">Coiled coil</keyword>
<evidence type="ECO:0000256" key="1">
    <source>
        <dbReference type="SAM" id="Coils"/>
    </source>
</evidence>
<comment type="caution">
    <text evidence="2">The sequence shown here is derived from an EMBL/GenBank/DDBJ whole genome shotgun (WGS) entry which is preliminary data.</text>
</comment>
<feature type="coiled-coil region" evidence="1">
    <location>
        <begin position="143"/>
        <end position="170"/>
    </location>
</feature>
<dbReference type="EMBL" id="BARV01010487">
    <property type="protein sequence ID" value="GAI12906.1"/>
    <property type="molecule type" value="Genomic_DNA"/>
</dbReference>